<name>A0A381SC99_9ZZZZ</name>
<dbReference type="AlphaFoldDB" id="A0A381SC99"/>
<dbReference type="EMBL" id="UINC01002932">
    <property type="protein sequence ID" value="SVA01722.1"/>
    <property type="molecule type" value="Genomic_DNA"/>
</dbReference>
<protein>
    <submittedName>
        <fullName evidence="1">Uncharacterized protein</fullName>
    </submittedName>
</protein>
<sequence>MIIEASLGMKLLSEEEFLSIKLQLYIKKTISRYNGFNLIFDIITL</sequence>
<reference evidence="1" key="1">
    <citation type="submission" date="2018-05" db="EMBL/GenBank/DDBJ databases">
        <authorList>
            <person name="Lanie J.A."/>
            <person name="Ng W.-L."/>
            <person name="Kazmierczak K.M."/>
            <person name="Andrzejewski T.M."/>
            <person name="Davidsen T.M."/>
            <person name="Wayne K.J."/>
            <person name="Tettelin H."/>
            <person name="Glass J.I."/>
            <person name="Rusch D."/>
            <person name="Podicherti R."/>
            <person name="Tsui H.-C.T."/>
            <person name="Winkler M.E."/>
        </authorList>
    </citation>
    <scope>NUCLEOTIDE SEQUENCE</scope>
</reference>
<accession>A0A381SC99</accession>
<proteinExistence type="predicted"/>
<organism evidence="1">
    <name type="scientific">marine metagenome</name>
    <dbReference type="NCBI Taxonomy" id="408172"/>
    <lineage>
        <taxon>unclassified sequences</taxon>
        <taxon>metagenomes</taxon>
        <taxon>ecological metagenomes</taxon>
    </lineage>
</organism>
<evidence type="ECO:0000313" key="1">
    <source>
        <dbReference type="EMBL" id="SVA01722.1"/>
    </source>
</evidence>
<gene>
    <name evidence="1" type="ORF">METZ01_LOCUS54576</name>
</gene>